<feature type="compositionally biased region" description="Basic and acidic residues" evidence="1">
    <location>
        <begin position="19"/>
        <end position="30"/>
    </location>
</feature>
<keyword evidence="3" id="KW-1185">Reference proteome</keyword>
<sequence length="243" mass="26281">MLEAVTESRRVAAAAAAQEKTKREQADTDRAAAAAQPDKDRAALAEQADKDRAAAAAQADKDRAAAQADKDRAAAQADKDRAAAVALAHDNAEQAVAEAVAEIRKGDSWHQSHKAPCELVVAHVGLQSTRRLMAAAGKWFVKKIIIAAAESTMNRLRISKAAFDLVHTLGINDNGIVNVLRRHSTRTVHTVNMTQLGPDLQAVPPSTDLMFAWEFKAVARWGCARCINLSWDIVIPRRKILSV</sequence>
<feature type="compositionally biased region" description="Basic and acidic residues" evidence="1">
    <location>
        <begin position="37"/>
        <end position="69"/>
    </location>
</feature>
<evidence type="ECO:0000313" key="2">
    <source>
        <dbReference type="EMBL" id="KAK9814116.1"/>
    </source>
</evidence>
<dbReference type="Proteomes" id="UP001489004">
    <property type="component" value="Unassembled WGS sequence"/>
</dbReference>
<comment type="caution">
    <text evidence="2">The sequence shown here is derived from an EMBL/GenBank/DDBJ whole genome shotgun (WGS) entry which is preliminary data.</text>
</comment>
<name>A0AAW1PXI9_9CHLO</name>
<feature type="compositionally biased region" description="Basic and acidic residues" evidence="1">
    <location>
        <begin position="1"/>
        <end position="10"/>
    </location>
</feature>
<reference evidence="2 3" key="1">
    <citation type="journal article" date="2024" name="Nat. Commun.">
        <title>Phylogenomics reveals the evolutionary origins of lichenization in chlorophyte algae.</title>
        <authorList>
            <person name="Puginier C."/>
            <person name="Libourel C."/>
            <person name="Otte J."/>
            <person name="Skaloud P."/>
            <person name="Haon M."/>
            <person name="Grisel S."/>
            <person name="Petersen M."/>
            <person name="Berrin J.G."/>
            <person name="Delaux P.M."/>
            <person name="Dal Grande F."/>
            <person name="Keller J."/>
        </authorList>
    </citation>
    <scope>NUCLEOTIDE SEQUENCE [LARGE SCALE GENOMIC DNA]</scope>
    <source>
        <strain evidence="2 3">SAG 2043</strain>
    </source>
</reference>
<dbReference type="AlphaFoldDB" id="A0AAW1PXI9"/>
<evidence type="ECO:0000256" key="1">
    <source>
        <dbReference type="SAM" id="MobiDB-lite"/>
    </source>
</evidence>
<organism evidence="2 3">
    <name type="scientific">[Myrmecia] bisecta</name>
    <dbReference type="NCBI Taxonomy" id="41462"/>
    <lineage>
        <taxon>Eukaryota</taxon>
        <taxon>Viridiplantae</taxon>
        <taxon>Chlorophyta</taxon>
        <taxon>core chlorophytes</taxon>
        <taxon>Trebouxiophyceae</taxon>
        <taxon>Trebouxiales</taxon>
        <taxon>Trebouxiaceae</taxon>
        <taxon>Myrmecia</taxon>
    </lineage>
</organism>
<proteinExistence type="predicted"/>
<dbReference type="EMBL" id="JALJOR010000007">
    <property type="protein sequence ID" value="KAK9814116.1"/>
    <property type="molecule type" value="Genomic_DNA"/>
</dbReference>
<protein>
    <submittedName>
        <fullName evidence="2">Uncharacterized protein</fullName>
    </submittedName>
</protein>
<feature type="region of interest" description="Disordered" evidence="1">
    <location>
        <begin position="1"/>
        <end position="69"/>
    </location>
</feature>
<evidence type="ECO:0000313" key="3">
    <source>
        <dbReference type="Proteomes" id="UP001489004"/>
    </source>
</evidence>
<accession>A0AAW1PXI9</accession>
<gene>
    <name evidence="2" type="ORF">WJX72_000862</name>
</gene>